<dbReference type="Gene3D" id="3.30.460.40">
    <property type="match status" value="1"/>
</dbReference>
<sequence length="136" mass="15090">MHDARDPWWVISSAAVALHGVVPITVADVDLVTSVEDARRVMARLGVGPAKESASLMFRSTVFGQWKAPPLMVEIMAGFHVATSAGWTEVLPRTRVPIGVEEATIYVPRRDELAEMLRLFGRPKDDERIRLLTTQP</sequence>
<evidence type="ECO:0000313" key="2">
    <source>
        <dbReference type="Proteomes" id="UP000244189"/>
    </source>
</evidence>
<comment type="caution">
    <text evidence="1">The sequence shown here is derived from an EMBL/GenBank/DDBJ whole genome shotgun (WGS) entry which is preliminary data.</text>
</comment>
<dbReference type="AlphaFoldDB" id="A0A2T5GJT7"/>
<gene>
    <name evidence="1" type="ORF">C8J26_2428</name>
</gene>
<keyword evidence="2" id="KW-1185">Reference proteome</keyword>
<organism evidence="1 2">
    <name type="scientific">Sphingomonas aurantiaca</name>
    <dbReference type="NCBI Taxonomy" id="185949"/>
    <lineage>
        <taxon>Bacteria</taxon>
        <taxon>Pseudomonadati</taxon>
        <taxon>Pseudomonadota</taxon>
        <taxon>Alphaproteobacteria</taxon>
        <taxon>Sphingomonadales</taxon>
        <taxon>Sphingomonadaceae</taxon>
        <taxon>Sphingomonas</taxon>
    </lineage>
</organism>
<protein>
    <submittedName>
        <fullName evidence="1">Uncharacterized protein</fullName>
    </submittedName>
</protein>
<dbReference type="Proteomes" id="UP000244189">
    <property type="component" value="Unassembled WGS sequence"/>
</dbReference>
<reference evidence="1 2" key="1">
    <citation type="submission" date="2018-04" db="EMBL/GenBank/DDBJ databases">
        <title>Genomic Encyclopedia of Type Strains, Phase III (KMG-III): the genomes of soil and plant-associated and newly described type strains.</title>
        <authorList>
            <person name="Whitman W."/>
        </authorList>
    </citation>
    <scope>NUCLEOTIDE SEQUENCE [LARGE SCALE GENOMIC DNA]</scope>
    <source>
        <strain evidence="1 2">MA101b</strain>
    </source>
</reference>
<dbReference type="InterPro" id="IPR043519">
    <property type="entry name" value="NT_sf"/>
</dbReference>
<accession>A0A2T5GJT7</accession>
<name>A0A2T5GJT7_9SPHN</name>
<proteinExistence type="predicted"/>
<dbReference type="EMBL" id="QAOG01000004">
    <property type="protein sequence ID" value="PTQ59580.1"/>
    <property type="molecule type" value="Genomic_DNA"/>
</dbReference>
<evidence type="ECO:0000313" key="1">
    <source>
        <dbReference type="EMBL" id="PTQ59580.1"/>
    </source>
</evidence>
<dbReference type="SUPFAM" id="SSF81301">
    <property type="entry name" value="Nucleotidyltransferase"/>
    <property type="match status" value="1"/>
</dbReference>